<protein>
    <submittedName>
        <fullName evidence="4">GGDEF domain-containing response regulator</fullName>
    </submittedName>
</protein>
<gene>
    <name evidence="4" type="ORF">EHS13_33865</name>
</gene>
<name>A0A6B8RUR9_9BACL</name>
<dbReference type="RefSeq" id="WP_155704661.1">
    <property type="nucleotide sequence ID" value="NZ_CP034235.1"/>
</dbReference>
<dbReference type="Pfam" id="PF00990">
    <property type="entry name" value="GGDEF"/>
    <property type="match status" value="1"/>
</dbReference>
<dbReference type="GO" id="GO:0052621">
    <property type="term" value="F:diguanylate cyclase activity"/>
    <property type="evidence" value="ECO:0007669"/>
    <property type="project" value="TreeGrafter"/>
</dbReference>
<reference evidence="5" key="1">
    <citation type="submission" date="2018-11" db="EMBL/GenBank/DDBJ databases">
        <title>Complete genome sequence of Paenibacillus sp. ML311-T8.</title>
        <authorList>
            <person name="Nam Y.-D."/>
            <person name="Kang J."/>
            <person name="Chung W.-H."/>
            <person name="Park Y.S."/>
        </authorList>
    </citation>
    <scope>NUCLEOTIDE SEQUENCE [LARGE SCALE GENOMIC DNA]</scope>
    <source>
        <strain evidence="5">ML311-T8</strain>
    </source>
</reference>
<feature type="modified residue" description="4-aspartylphosphate" evidence="1">
    <location>
        <position position="65"/>
    </location>
</feature>
<dbReference type="Gene3D" id="3.40.50.2300">
    <property type="match status" value="1"/>
</dbReference>
<dbReference type="GO" id="GO:0043709">
    <property type="term" value="P:cell adhesion involved in single-species biofilm formation"/>
    <property type="evidence" value="ECO:0007669"/>
    <property type="project" value="TreeGrafter"/>
</dbReference>
<feature type="domain" description="Response regulatory" evidence="2">
    <location>
        <begin position="13"/>
        <end position="130"/>
    </location>
</feature>
<dbReference type="CDD" id="cd00156">
    <property type="entry name" value="REC"/>
    <property type="match status" value="1"/>
</dbReference>
<dbReference type="InterPro" id="IPR029787">
    <property type="entry name" value="Nucleotide_cyclase"/>
</dbReference>
<dbReference type="PANTHER" id="PTHR45138:SF9">
    <property type="entry name" value="DIGUANYLATE CYCLASE DGCM-RELATED"/>
    <property type="match status" value="1"/>
</dbReference>
<dbReference type="PANTHER" id="PTHR45138">
    <property type="entry name" value="REGULATORY COMPONENTS OF SENSORY TRANSDUCTION SYSTEM"/>
    <property type="match status" value="1"/>
</dbReference>
<dbReference type="InterPro" id="IPR011006">
    <property type="entry name" value="CheY-like_superfamily"/>
</dbReference>
<dbReference type="GO" id="GO:1902201">
    <property type="term" value="P:negative regulation of bacterial-type flagellum-dependent cell motility"/>
    <property type="evidence" value="ECO:0007669"/>
    <property type="project" value="TreeGrafter"/>
</dbReference>
<keyword evidence="5" id="KW-1185">Reference proteome</keyword>
<organism evidence="4 5">
    <name type="scientific">Paenibacillus psychroresistens</name>
    <dbReference type="NCBI Taxonomy" id="1778678"/>
    <lineage>
        <taxon>Bacteria</taxon>
        <taxon>Bacillati</taxon>
        <taxon>Bacillota</taxon>
        <taxon>Bacilli</taxon>
        <taxon>Bacillales</taxon>
        <taxon>Paenibacillaceae</taxon>
        <taxon>Paenibacillus</taxon>
    </lineage>
</organism>
<evidence type="ECO:0000259" key="2">
    <source>
        <dbReference type="PROSITE" id="PS50110"/>
    </source>
</evidence>
<dbReference type="SUPFAM" id="SSF55073">
    <property type="entry name" value="Nucleotide cyclase"/>
    <property type="match status" value="1"/>
</dbReference>
<evidence type="ECO:0000313" key="5">
    <source>
        <dbReference type="Proteomes" id="UP000426246"/>
    </source>
</evidence>
<keyword evidence="1" id="KW-0597">Phosphoprotein</keyword>
<dbReference type="CDD" id="cd01949">
    <property type="entry name" value="GGDEF"/>
    <property type="match status" value="1"/>
</dbReference>
<dbReference type="NCBIfam" id="TIGR00254">
    <property type="entry name" value="GGDEF"/>
    <property type="match status" value="1"/>
</dbReference>
<sequence>MRSNPESSIPSIKVLLIEDNPGDARLIQEALSDTEQVHFEVKWVDKLDSGIEWVTKDVFDVVLLDLSLPDSHGIETIISLREQAPIVPIVVLTGLDDEQVAMNAVKRGAQDYLIKGQVNPTLIMRSMRYAIERHRLQDELYNLSIIDELTGLYNRRGFFNQTEQLLHTFGEDNKGFYIIVADLDGMKQINDSFGHHIGDLALIDTANMLKETFLNSSIIARMGGDEFIVIIPQKKEEYVDHMIIEQELNTKMKTRLTSFNLSAGRVFYLSISLGASYYNPDDQVTLSELIIQADQRMYTHKKEKMR</sequence>
<accession>A0A6B8RUR9</accession>
<dbReference type="Pfam" id="PF00072">
    <property type="entry name" value="Response_reg"/>
    <property type="match status" value="1"/>
</dbReference>
<evidence type="ECO:0000259" key="3">
    <source>
        <dbReference type="PROSITE" id="PS50887"/>
    </source>
</evidence>
<dbReference type="AlphaFoldDB" id="A0A6B8RUR9"/>
<dbReference type="InterPro" id="IPR001789">
    <property type="entry name" value="Sig_transdc_resp-reg_receiver"/>
</dbReference>
<evidence type="ECO:0000256" key="1">
    <source>
        <dbReference type="PROSITE-ProRule" id="PRU00169"/>
    </source>
</evidence>
<dbReference type="SUPFAM" id="SSF52172">
    <property type="entry name" value="CheY-like"/>
    <property type="match status" value="1"/>
</dbReference>
<dbReference type="OrthoDB" id="9759607at2"/>
<dbReference type="EMBL" id="CP034235">
    <property type="protein sequence ID" value="QGQ99494.1"/>
    <property type="molecule type" value="Genomic_DNA"/>
</dbReference>
<dbReference type="PROSITE" id="PS50110">
    <property type="entry name" value="RESPONSE_REGULATORY"/>
    <property type="match status" value="1"/>
</dbReference>
<dbReference type="SMART" id="SM00448">
    <property type="entry name" value="REC"/>
    <property type="match status" value="1"/>
</dbReference>
<dbReference type="SMART" id="SM00267">
    <property type="entry name" value="GGDEF"/>
    <property type="match status" value="1"/>
</dbReference>
<dbReference type="Proteomes" id="UP000426246">
    <property type="component" value="Chromosome"/>
</dbReference>
<dbReference type="PROSITE" id="PS50887">
    <property type="entry name" value="GGDEF"/>
    <property type="match status" value="1"/>
</dbReference>
<dbReference type="Gene3D" id="3.30.70.270">
    <property type="match status" value="1"/>
</dbReference>
<dbReference type="KEGG" id="ppsc:EHS13_33865"/>
<dbReference type="InterPro" id="IPR000160">
    <property type="entry name" value="GGDEF_dom"/>
</dbReference>
<proteinExistence type="predicted"/>
<dbReference type="InterPro" id="IPR043128">
    <property type="entry name" value="Rev_trsase/Diguanyl_cyclase"/>
</dbReference>
<dbReference type="GO" id="GO:0000160">
    <property type="term" value="P:phosphorelay signal transduction system"/>
    <property type="evidence" value="ECO:0007669"/>
    <property type="project" value="InterPro"/>
</dbReference>
<feature type="domain" description="GGDEF" evidence="3">
    <location>
        <begin position="174"/>
        <end position="306"/>
    </location>
</feature>
<dbReference type="InterPro" id="IPR050469">
    <property type="entry name" value="Diguanylate_Cyclase"/>
</dbReference>
<dbReference type="GO" id="GO:0005886">
    <property type="term" value="C:plasma membrane"/>
    <property type="evidence" value="ECO:0007669"/>
    <property type="project" value="TreeGrafter"/>
</dbReference>
<evidence type="ECO:0000313" key="4">
    <source>
        <dbReference type="EMBL" id="QGQ99494.1"/>
    </source>
</evidence>